<dbReference type="RefSeq" id="WP_111843774.1">
    <property type="nucleotide sequence ID" value="NZ_UEGI01000003.1"/>
</dbReference>
<evidence type="ECO:0000313" key="1">
    <source>
        <dbReference type="EMBL" id="TXD74344.1"/>
    </source>
</evidence>
<keyword evidence="2" id="KW-1185">Reference proteome</keyword>
<evidence type="ECO:0000313" key="2">
    <source>
        <dbReference type="Proteomes" id="UP000321497"/>
    </source>
</evidence>
<sequence length="266" mass="29644">MNQITYKPICSVQVFHSYFENTLMRGLNFTPAGHFKEIIGQMGIVLKQTANGFQLFAPTDETVSSYLTQLNNTFGITAFDFDITVQDPLFYNYTDLPLDRMVSLSFSSADTQNETVGNQTILHPSLNEREDSNLLGKLHIAFDDILALATNDAPIPFVISFTVRATQWYYYFINTNSQPLDGLRIASDAGIQFSDPIDAVLPNGTKALLMTSNVLIPLSNYGKYRFDLLNNDKIIIKGLPTASPSQIGIDKSDGSQWATSSMYVYI</sequence>
<reference evidence="1 2" key="1">
    <citation type="submission" date="2019-08" db="EMBL/GenBank/DDBJ databases">
        <title>Genome of Aequorivita antarctica SW49 (type strain).</title>
        <authorList>
            <person name="Bowman J.P."/>
        </authorList>
    </citation>
    <scope>NUCLEOTIDE SEQUENCE [LARGE SCALE GENOMIC DNA]</scope>
    <source>
        <strain evidence="1 2">SW49</strain>
    </source>
</reference>
<comment type="caution">
    <text evidence="1">The sequence shown here is derived from an EMBL/GenBank/DDBJ whole genome shotgun (WGS) entry which is preliminary data.</text>
</comment>
<proteinExistence type="predicted"/>
<dbReference type="OrthoDB" id="1322060at2"/>
<dbReference type="Proteomes" id="UP000321497">
    <property type="component" value="Unassembled WGS sequence"/>
</dbReference>
<dbReference type="EMBL" id="VORT01000002">
    <property type="protein sequence ID" value="TXD74344.1"/>
    <property type="molecule type" value="Genomic_DNA"/>
</dbReference>
<protein>
    <submittedName>
        <fullName evidence="1">Uncharacterized protein</fullName>
    </submittedName>
</protein>
<gene>
    <name evidence="1" type="ORF">ESU54_03575</name>
</gene>
<accession>A0A5C6Z4G8</accession>
<organism evidence="1 2">
    <name type="scientific">Aequorivita antarctica</name>
    <dbReference type="NCBI Taxonomy" id="153266"/>
    <lineage>
        <taxon>Bacteria</taxon>
        <taxon>Pseudomonadati</taxon>
        <taxon>Bacteroidota</taxon>
        <taxon>Flavobacteriia</taxon>
        <taxon>Flavobacteriales</taxon>
        <taxon>Flavobacteriaceae</taxon>
        <taxon>Aequorivita</taxon>
    </lineage>
</organism>
<name>A0A5C6Z4G8_9FLAO</name>
<dbReference type="AlphaFoldDB" id="A0A5C6Z4G8"/>